<organism evidence="2">
    <name type="scientific">Oryza glumipatula</name>
    <dbReference type="NCBI Taxonomy" id="40148"/>
    <lineage>
        <taxon>Eukaryota</taxon>
        <taxon>Viridiplantae</taxon>
        <taxon>Streptophyta</taxon>
        <taxon>Embryophyta</taxon>
        <taxon>Tracheophyta</taxon>
        <taxon>Spermatophyta</taxon>
        <taxon>Magnoliopsida</taxon>
        <taxon>Liliopsida</taxon>
        <taxon>Poales</taxon>
        <taxon>Poaceae</taxon>
        <taxon>BOP clade</taxon>
        <taxon>Oryzoideae</taxon>
        <taxon>Oryzeae</taxon>
        <taxon>Oryzinae</taxon>
        <taxon>Oryza</taxon>
    </lineage>
</organism>
<feature type="compositionally biased region" description="Gly residues" evidence="1">
    <location>
        <begin position="36"/>
        <end position="55"/>
    </location>
</feature>
<evidence type="ECO:0000256" key="1">
    <source>
        <dbReference type="SAM" id="MobiDB-lite"/>
    </source>
</evidence>
<accession>A0A0E0A5E9</accession>
<feature type="compositionally biased region" description="Gly residues" evidence="1">
    <location>
        <begin position="139"/>
        <end position="154"/>
    </location>
</feature>
<evidence type="ECO:0000313" key="2">
    <source>
        <dbReference type="EnsemblPlants" id="OGLUM06G04140.1"/>
    </source>
</evidence>
<protein>
    <submittedName>
        <fullName evidence="2">Uncharacterized protein</fullName>
    </submittedName>
</protein>
<dbReference type="Gramene" id="OGLUM06G04140.1">
    <property type="protein sequence ID" value="OGLUM06G04140.1"/>
    <property type="gene ID" value="OGLUM06G04140"/>
</dbReference>
<reference evidence="2" key="1">
    <citation type="submission" date="2015-04" db="UniProtKB">
        <authorList>
            <consortium name="EnsemblPlants"/>
        </authorList>
    </citation>
    <scope>IDENTIFICATION</scope>
</reference>
<feature type="region of interest" description="Disordered" evidence="1">
    <location>
        <begin position="1"/>
        <end position="81"/>
    </location>
</feature>
<dbReference type="Proteomes" id="UP000026961">
    <property type="component" value="Chromosome 6"/>
</dbReference>
<reference evidence="2" key="2">
    <citation type="submission" date="2018-05" db="EMBL/GenBank/DDBJ databases">
        <title>OgluRS3 (Oryza glumaepatula Reference Sequence Version 3).</title>
        <authorList>
            <person name="Zhang J."/>
            <person name="Kudrna D."/>
            <person name="Lee S."/>
            <person name="Talag J."/>
            <person name="Welchert J."/>
            <person name="Wing R.A."/>
        </authorList>
    </citation>
    <scope>NUCLEOTIDE SEQUENCE [LARGE SCALE GENOMIC DNA]</scope>
</reference>
<evidence type="ECO:0000313" key="3">
    <source>
        <dbReference type="Proteomes" id="UP000026961"/>
    </source>
</evidence>
<dbReference type="EnsemblPlants" id="OGLUM06G04140.1">
    <property type="protein sequence ID" value="OGLUM06G04140.1"/>
    <property type="gene ID" value="OGLUM06G04140"/>
</dbReference>
<keyword evidence="3" id="KW-1185">Reference proteome</keyword>
<dbReference type="HOGENOM" id="CLU_1707052_0_0_1"/>
<name>A0A0E0A5E9_9ORYZ</name>
<dbReference type="AlphaFoldDB" id="A0A0E0A5E9"/>
<feature type="compositionally biased region" description="Polar residues" evidence="1">
    <location>
        <begin position="21"/>
        <end position="33"/>
    </location>
</feature>
<feature type="region of interest" description="Disordered" evidence="1">
    <location>
        <begin position="130"/>
        <end position="154"/>
    </location>
</feature>
<proteinExistence type="predicted"/>
<sequence length="154" mass="14738">MELHGSGIDTGGEEDQHETSRVPSRSGSISPTPESGRGGGVGAGDGDCAGAGGVDVGTRKVGMTGCFTSGAGASGRCADPPSLLSSATHRLRTRWSRNLLPGLTCGATRHAAPIPIPAAVAMIPPSSADPAAAVSGGPRLAGGGGGGGGERGVG</sequence>